<dbReference type="Gene3D" id="3.50.50.60">
    <property type="entry name" value="FAD/NAD(P)-binding domain"/>
    <property type="match status" value="2"/>
</dbReference>
<accession>A0A9X6NQC9</accession>
<comment type="subcellular location">
    <subcellularLocation>
        <location evidence="1">Nucleus</location>
    </subcellularLocation>
</comment>
<sequence length="875" mass="96737">MCRKASRVRTGLLSDNSSRTLSFLRKIFLLPLPGVRTGLLSDNSSRTLRFLEGFGQVNGPGNVMEKENDATSPPATLSDIPQPLPPIPSHMDVSDGEEELNDVSMLSDDIPPALAVQDEKVCTASALLMPPPVAPPVPSSPIEFTGITISKPYPDIRLDEPPPILPAWEAQRKFDLVADVLADLTWDGPEGQTFPTANSPERAALFSRLEPHKMSDREVKEFPEIAEQAGTARDDYISFRNRILQMWHQNPKDELTAEDVITQLAVPPGADAKLVRNIIKVLDRMCAINYGAYRRRTVTPQRHNVVVIGAGVAGLAAARKLESFGFEVLVLEAKDHVGGRVDTWKATASGSGALAEKGGMVMMGVEGNPVFTVLHQQKDLPLTRIGSRCPLFSSKTGKIVDGTIDEVLEIEFNSLLAVASSFASVCRDAPPASKLRSFSLGEALSILMRREKLLVLRQYREHVQTELDTIKSLTLTLRERKEVNDSVTKAAADFIKAKAELKLADTSDTQWNYRLARARLIEADDKRKELAARIRKLEELLEQLKSKKVPSEYLSSEGRAVMGWHEANLEFANANHLDCLSLGHWDQDDEHDLGGEHFVVPAGMSRLPEALAEGLDVALSTPVVRIDYTGAKIKVEGNRKDQSVEFFCDAVLCTVPLGVLKRTARLQLQPDPSPRPEEPFPTLQFNPPLPLPFVKTIAALGFGVLNKVILTYPHCFWQRQRTLFSYAHYDIQRRGEFFLFWSFYDSHNTLVALVAGESAVQLEKNHTDEEIVQACQLTLVNIFGTGKVPEPLETCVTRWGQDPFACGSYSSVARNSTGGSYDDLAQPLPNTEQPKVFFAGEHTIRNYPATVHGALISGLREATRIADTFEKLVLE</sequence>
<evidence type="ECO:0000313" key="8">
    <source>
        <dbReference type="Proteomes" id="UP000192578"/>
    </source>
</evidence>
<gene>
    <name evidence="7" type="ORF">BV898_18531</name>
</gene>
<dbReference type="InterPro" id="IPR050281">
    <property type="entry name" value="Flavin_monoamine_oxidase"/>
</dbReference>
<name>A0A9X6NQC9_HYPEX</name>
<reference evidence="8" key="1">
    <citation type="submission" date="2017-01" db="EMBL/GenBank/DDBJ databases">
        <title>Comparative genomics of anhydrobiosis in the tardigrade Hypsibius dujardini.</title>
        <authorList>
            <person name="Yoshida Y."/>
            <person name="Koutsovoulos G."/>
            <person name="Laetsch D."/>
            <person name="Stevens L."/>
            <person name="Kumar S."/>
            <person name="Horikawa D."/>
            <person name="Ishino K."/>
            <person name="Komine S."/>
            <person name="Tomita M."/>
            <person name="Blaxter M."/>
            <person name="Arakawa K."/>
        </authorList>
    </citation>
    <scope>NUCLEOTIDE SEQUENCE [LARGE SCALE GENOMIC DNA]</scope>
    <source>
        <strain evidence="8">Z151</strain>
    </source>
</reference>
<dbReference type="InterPro" id="IPR002937">
    <property type="entry name" value="Amino_oxidase"/>
</dbReference>
<dbReference type="Proteomes" id="UP000192578">
    <property type="component" value="Unassembled WGS sequence"/>
</dbReference>
<comment type="similarity">
    <text evidence="2">Belongs to the flavin monoamine oxidase family.</text>
</comment>
<dbReference type="InterPro" id="IPR007526">
    <property type="entry name" value="SWIRM"/>
</dbReference>
<dbReference type="PROSITE" id="PS50934">
    <property type="entry name" value="SWIRM"/>
    <property type="match status" value="1"/>
</dbReference>
<protein>
    <submittedName>
        <fullName evidence="7">Lysine-specific histone demethylase 1A</fullName>
    </submittedName>
</protein>
<dbReference type="PANTHER" id="PTHR10742:SF386">
    <property type="entry name" value="LYSINE-SPECIFIC HISTONE DEMETHYLASE 1A"/>
    <property type="match status" value="1"/>
</dbReference>
<evidence type="ECO:0000259" key="6">
    <source>
        <dbReference type="PROSITE" id="PS50934"/>
    </source>
</evidence>
<evidence type="ECO:0000256" key="4">
    <source>
        <dbReference type="SAM" id="Coils"/>
    </source>
</evidence>
<proteinExistence type="inferred from homology"/>
<dbReference type="EMBL" id="MTYJ01000372">
    <property type="protein sequence ID" value="OWA54114.1"/>
    <property type="molecule type" value="Genomic_DNA"/>
</dbReference>
<feature type="coiled-coil region" evidence="4">
    <location>
        <begin position="520"/>
        <end position="547"/>
    </location>
</feature>
<evidence type="ECO:0000256" key="2">
    <source>
        <dbReference type="ARBA" id="ARBA00005995"/>
    </source>
</evidence>
<organism evidence="7 8">
    <name type="scientific">Hypsibius exemplaris</name>
    <name type="common">Freshwater tardigrade</name>
    <dbReference type="NCBI Taxonomy" id="2072580"/>
    <lineage>
        <taxon>Eukaryota</taxon>
        <taxon>Metazoa</taxon>
        <taxon>Ecdysozoa</taxon>
        <taxon>Tardigrada</taxon>
        <taxon>Eutardigrada</taxon>
        <taxon>Parachela</taxon>
        <taxon>Hypsibioidea</taxon>
        <taxon>Hypsibiidae</taxon>
        <taxon>Hypsibius</taxon>
    </lineage>
</organism>
<dbReference type="SUPFAM" id="SSF54373">
    <property type="entry name" value="FAD-linked reductases, C-terminal domain"/>
    <property type="match status" value="1"/>
</dbReference>
<dbReference type="OrthoDB" id="9982100at2759"/>
<feature type="domain" description="SWIRM" evidence="6">
    <location>
        <begin position="200"/>
        <end position="299"/>
    </location>
</feature>
<dbReference type="GO" id="GO:0005634">
    <property type="term" value="C:nucleus"/>
    <property type="evidence" value="ECO:0007669"/>
    <property type="project" value="UniProtKB-SubCell"/>
</dbReference>
<feature type="region of interest" description="Disordered" evidence="5">
    <location>
        <begin position="59"/>
        <end position="84"/>
    </location>
</feature>
<dbReference type="InterPro" id="IPR009057">
    <property type="entry name" value="Homeodomain-like_sf"/>
</dbReference>
<keyword evidence="3" id="KW-0560">Oxidoreductase</keyword>
<comment type="caution">
    <text evidence="7">The sequence shown here is derived from an EMBL/GenBank/DDBJ whole genome shotgun (WGS) entry which is preliminary data.</text>
</comment>
<evidence type="ECO:0000256" key="3">
    <source>
        <dbReference type="ARBA" id="ARBA00023002"/>
    </source>
</evidence>
<evidence type="ECO:0000256" key="1">
    <source>
        <dbReference type="ARBA" id="ARBA00004123"/>
    </source>
</evidence>
<dbReference type="GO" id="GO:0003682">
    <property type="term" value="F:chromatin binding"/>
    <property type="evidence" value="ECO:0007669"/>
    <property type="project" value="TreeGrafter"/>
</dbReference>
<evidence type="ECO:0000313" key="7">
    <source>
        <dbReference type="EMBL" id="OWA54114.1"/>
    </source>
</evidence>
<dbReference type="InterPro" id="IPR036388">
    <property type="entry name" value="WH-like_DNA-bd_sf"/>
</dbReference>
<evidence type="ECO:0000256" key="5">
    <source>
        <dbReference type="SAM" id="MobiDB-lite"/>
    </source>
</evidence>
<dbReference type="InterPro" id="IPR036188">
    <property type="entry name" value="FAD/NAD-bd_sf"/>
</dbReference>
<dbReference type="Gene3D" id="1.10.10.10">
    <property type="entry name" value="Winged helix-like DNA-binding domain superfamily/Winged helix DNA-binding domain"/>
    <property type="match status" value="1"/>
</dbReference>
<dbReference type="Pfam" id="PF04433">
    <property type="entry name" value="SWIRM"/>
    <property type="match status" value="1"/>
</dbReference>
<keyword evidence="8" id="KW-1185">Reference proteome</keyword>
<keyword evidence="4" id="KW-0175">Coiled coil</keyword>
<dbReference type="AlphaFoldDB" id="A0A9X6NQC9"/>
<dbReference type="GO" id="GO:0140682">
    <property type="term" value="F:FAD-dependent H3K4me/H3K4me3 demethylase activity"/>
    <property type="evidence" value="ECO:0007669"/>
    <property type="project" value="UniProtKB-ARBA"/>
</dbReference>
<dbReference type="GO" id="GO:0050660">
    <property type="term" value="F:flavin adenine dinucleotide binding"/>
    <property type="evidence" value="ECO:0007669"/>
    <property type="project" value="TreeGrafter"/>
</dbReference>
<dbReference type="Pfam" id="PF01593">
    <property type="entry name" value="Amino_oxidase"/>
    <property type="match status" value="1"/>
</dbReference>
<dbReference type="Gene3D" id="3.90.660.10">
    <property type="match status" value="1"/>
</dbReference>
<dbReference type="PANTHER" id="PTHR10742">
    <property type="entry name" value="FLAVIN MONOAMINE OXIDASE"/>
    <property type="match status" value="1"/>
</dbReference>
<dbReference type="SUPFAM" id="SSF51905">
    <property type="entry name" value="FAD/NAD(P)-binding domain"/>
    <property type="match status" value="1"/>
</dbReference>
<dbReference type="SUPFAM" id="SSF46689">
    <property type="entry name" value="Homeodomain-like"/>
    <property type="match status" value="1"/>
</dbReference>